<dbReference type="Gene3D" id="1.10.630.10">
    <property type="entry name" value="Cytochrome P450"/>
    <property type="match status" value="1"/>
</dbReference>
<gene>
    <name evidence="5" type="ORF">TCE0_044f16153</name>
</gene>
<evidence type="ECO:0000256" key="3">
    <source>
        <dbReference type="ARBA" id="ARBA00022723"/>
    </source>
</evidence>
<keyword evidence="3" id="KW-0479">Metal-binding</keyword>
<dbReference type="GO" id="GO:0004497">
    <property type="term" value="F:monooxygenase activity"/>
    <property type="evidence" value="ECO:0007669"/>
    <property type="project" value="InterPro"/>
</dbReference>
<keyword evidence="4" id="KW-0408">Iron</keyword>
<dbReference type="PANTHER" id="PTHR24305:SF232">
    <property type="entry name" value="P450, PUTATIVE (EUROFUNG)-RELATED"/>
    <property type="match status" value="1"/>
</dbReference>
<dbReference type="SUPFAM" id="SSF48264">
    <property type="entry name" value="Cytochrome P450"/>
    <property type="match status" value="1"/>
</dbReference>
<dbReference type="GO" id="GO:0020037">
    <property type="term" value="F:heme binding"/>
    <property type="evidence" value="ECO:0007669"/>
    <property type="project" value="InterPro"/>
</dbReference>
<evidence type="ECO:0000313" key="5">
    <source>
        <dbReference type="EMBL" id="GAM42301.1"/>
    </source>
</evidence>
<evidence type="ECO:0000256" key="1">
    <source>
        <dbReference type="ARBA" id="ARBA00001971"/>
    </source>
</evidence>
<dbReference type="GO" id="GO:0016705">
    <property type="term" value="F:oxidoreductase activity, acting on paired donors, with incorporation or reduction of molecular oxygen"/>
    <property type="evidence" value="ECO:0007669"/>
    <property type="project" value="InterPro"/>
</dbReference>
<keyword evidence="6" id="KW-1185">Reference proteome</keyword>
<protein>
    <recommendedName>
        <fullName evidence="7">Cytochrome P450</fullName>
    </recommendedName>
</protein>
<comment type="cofactor">
    <cofactor evidence="1">
        <name>heme</name>
        <dbReference type="ChEBI" id="CHEBI:30413"/>
    </cofactor>
</comment>
<evidence type="ECO:0000313" key="6">
    <source>
        <dbReference type="Proteomes" id="UP000053095"/>
    </source>
</evidence>
<dbReference type="InterPro" id="IPR036396">
    <property type="entry name" value="Cyt_P450_sf"/>
</dbReference>
<dbReference type="PANTHER" id="PTHR24305">
    <property type="entry name" value="CYTOCHROME P450"/>
    <property type="match status" value="1"/>
</dbReference>
<organism evidence="5 6">
    <name type="scientific">Talaromyces pinophilus</name>
    <name type="common">Penicillium pinophilum</name>
    <dbReference type="NCBI Taxonomy" id="128442"/>
    <lineage>
        <taxon>Eukaryota</taxon>
        <taxon>Fungi</taxon>
        <taxon>Dikarya</taxon>
        <taxon>Ascomycota</taxon>
        <taxon>Pezizomycotina</taxon>
        <taxon>Eurotiomycetes</taxon>
        <taxon>Eurotiomycetidae</taxon>
        <taxon>Eurotiales</taxon>
        <taxon>Trichocomaceae</taxon>
        <taxon>Talaromyces</taxon>
        <taxon>Talaromyces sect. Talaromyces</taxon>
    </lineage>
</organism>
<name>A0A478EAB8_TALPI</name>
<proteinExistence type="inferred from homology"/>
<evidence type="ECO:0000256" key="4">
    <source>
        <dbReference type="ARBA" id="ARBA00023004"/>
    </source>
</evidence>
<dbReference type="GO" id="GO:0005506">
    <property type="term" value="F:iron ion binding"/>
    <property type="evidence" value="ECO:0007669"/>
    <property type="project" value="InterPro"/>
</dbReference>
<dbReference type="InterPro" id="IPR050121">
    <property type="entry name" value="Cytochrome_P450_monoxygenase"/>
</dbReference>
<accession>A0A478EAB8</accession>
<reference evidence="6" key="1">
    <citation type="journal article" date="2015" name="Genome Announc.">
        <title>Draft genome sequence of Talaromyces cellulolyticus strain Y-94, a source of lignocellulosic biomass-degrading enzymes.</title>
        <authorList>
            <person name="Fujii T."/>
            <person name="Koike H."/>
            <person name="Sawayama S."/>
            <person name="Yano S."/>
            <person name="Inoue H."/>
        </authorList>
    </citation>
    <scope>NUCLEOTIDE SEQUENCE [LARGE SCALE GENOMIC DNA]</scope>
    <source>
        <strain evidence="6">Y-94</strain>
    </source>
</reference>
<dbReference type="EMBL" id="DF933840">
    <property type="protein sequence ID" value="GAM42301.1"/>
    <property type="molecule type" value="Genomic_DNA"/>
</dbReference>
<comment type="similarity">
    <text evidence="2">Belongs to the cytochrome P450 family.</text>
</comment>
<evidence type="ECO:0000256" key="2">
    <source>
        <dbReference type="ARBA" id="ARBA00010617"/>
    </source>
</evidence>
<dbReference type="Proteomes" id="UP000053095">
    <property type="component" value="Unassembled WGS sequence"/>
</dbReference>
<sequence>MGTATLRNLWKLNNPFTSDSYELQQAYRQELVQKFSKMNSDSWVTVARTVADSLMPLLVRADNTVSCNVKNISRHVTLAAVLTSLFDINEVETERLAYIGDEIHRLTVGKKQYDAGASTAADLPLDMQQAAERLIENLRDLFADAKNTSQLARTILCSVSGTTDDFNPLNLVIPAFEAPWRAIYYTLLAILQSDCQARIQDITALLVSEPQSSPHPAVLAVMYESLRMYPPIRRVRRDHRVDIEAIQRDTKYWGGDADTFDPRRFLDNCGRIKTELIGAGSAWMPFAVGSMKCPSAGGYSARFMVVVISEVLRQLFLSGDKHGQLPNWRLDGPEWDHAAKSGQALRSGRDEYASVRLIVYP</sequence>
<evidence type="ECO:0008006" key="7">
    <source>
        <dbReference type="Google" id="ProtNLM"/>
    </source>
</evidence>
<dbReference type="AlphaFoldDB" id="A0A478EAB8"/>